<dbReference type="Pfam" id="PF00675">
    <property type="entry name" value="Peptidase_M16"/>
    <property type="match status" value="1"/>
</dbReference>
<dbReference type="Gene3D" id="3.30.830.10">
    <property type="entry name" value="Metalloenzyme, LuxS/M16 peptidase-like"/>
    <property type="match status" value="2"/>
</dbReference>
<evidence type="ECO:0000259" key="2">
    <source>
        <dbReference type="Pfam" id="PF05193"/>
    </source>
</evidence>
<dbReference type="InterPro" id="IPR007863">
    <property type="entry name" value="Peptidase_M16_C"/>
</dbReference>
<dbReference type="Proteomes" id="UP000270296">
    <property type="component" value="Unassembled WGS sequence"/>
</dbReference>
<reference evidence="3 4" key="1">
    <citation type="submission" date="2018-11" db="EMBL/GenBank/DDBJ databases">
        <authorList>
            <consortium name="Pathogen Informatics"/>
        </authorList>
    </citation>
    <scope>NUCLEOTIDE SEQUENCE [LARGE SCALE GENOMIC DNA]</scope>
</reference>
<dbReference type="InterPro" id="IPR011765">
    <property type="entry name" value="Pept_M16_N"/>
</dbReference>
<feature type="domain" description="Peptidase M16 C-terminal" evidence="2">
    <location>
        <begin position="77"/>
        <end position="252"/>
    </location>
</feature>
<dbReference type="InterPro" id="IPR011249">
    <property type="entry name" value="Metalloenz_LuxS/M16"/>
</dbReference>
<dbReference type="GO" id="GO:0005739">
    <property type="term" value="C:mitochondrion"/>
    <property type="evidence" value="ECO:0007669"/>
    <property type="project" value="TreeGrafter"/>
</dbReference>
<evidence type="ECO:0000313" key="3">
    <source>
        <dbReference type="EMBL" id="VDP22496.1"/>
    </source>
</evidence>
<gene>
    <name evidence="3" type="ORF">SBAD_LOCUS9323</name>
</gene>
<dbReference type="GO" id="GO:0046872">
    <property type="term" value="F:metal ion binding"/>
    <property type="evidence" value="ECO:0007669"/>
    <property type="project" value="InterPro"/>
</dbReference>
<dbReference type="InterPro" id="IPR050361">
    <property type="entry name" value="MPP/UQCRC_Complex"/>
</dbReference>
<organism evidence="3 4">
    <name type="scientific">Soboliphyme baturini</name>
    <dbReference type="NCBI Taxonomy" id="241478"/>
    <lineage>
        <taxon>Eukaryota</taxon>
        <taxon>Metazoa</taxon>
        <taxon>Ecdysozoa</taxon>
        <taxon>Nematoda</taxon>
        <taxon>Enoplea</taxon>
        <taxon>Dorylaimia</taxon>
        <taxon>Dioctophymatida</taxon>
        <taxon>Dioctophymatoidea</taxon>
        <taxon>Soboliphymatidae</taxon>
        <taxon>Soboliphyme</taxon>
    </lineage>
</organism>
<keyword evidence="4" id="KW-1185">Reference proteome</keyword>
<protein>
    <recommendedName>
        <fullName evidence="5">Peptidase M16 C-terminal domain-containing protein</fullName>
    </recommendedName>
</protein>
<proteinExistence type="predicted"/>
<dbReference type="OrthoDB" id="6369905at2759"/>
<evidence type="ECO:0008006" key="5">
    <source>
        <dbReference type="Google" id="ProtNLM"/>
    </source>
</evidence>
<dbReference type="AlphaFoldDB" id="A0A3P8FUM5"/>
<evidence type="ECO:0000259" key="1">
    <source>
        <dbReference type="Pfam" id="PF00675"/>
    </source>
</evidence>
<sequence length="308" mass="34584">MCRPLAFQYLNEIVTKPSYEPWICEETSEQVEVEVELGQKDLELCVNDLVHAAAYRLSPMAHSLLCPRDMLGVHSSEMLQQFSHEHLIAKSNALVGVGVEHDLLMYLASEILSLAEGDPSKPVPAVYYGGERFQETNSSQTYFALAHHGVSLKEPKDAICQILLCRILSDKSRTVLKDGGQSRLMKAFGKYNFKPFEVSSLNYLYSDTGLFGVSGSCHASDSHDFILAVMNELELFGEKEPSKKELDLAKQKVIADLIMQSENMKQFSQNFATQVIERKHDVFTNDEITKLVESIQPSDMVQVRDLSV</sequence>
<feature type="domain" description="Peptidase M16 N-terminal" evidence="1">
    <location>
        <begin position="5"/>
        <end position="68"/>
    </location>
</feature>
<dbReference type="PANTHER" id="PTHR11851:SF226">
    <property type="entry name" value="CYTOCHROME B-C1 COMPLEX SUBUNIT 2, MITOCHONDRIAL"/>
    <property type="match status" value="1"/>
</dbReference>
<dbReference type="Pfam" id="PF05193">
    <property type="entry name" value="Peptidase_M16_C"/>
    <property type="match status" value="1"/>
</dbReference>
<accession>A0A3P8FUM5</accession>
<dbReference type="PANTHER" id="PTHR11851">
    <property type="entry name" value="METALLOPROTEASE"/>
    <property type="match status" value="1"/>
</dbReference>
<dbReference type="EMBL" id="UZAM01012576">
    <property type="protein sequence ID" value="VDP22496.1"/>
    <property type="molecule type" value="Genomic_DNA"/>
</dbReference>
<name>A0A3P8FUM5_9BILA</name>
<dbReference type="SUPFAM" id="SSF63411">
    <property type="entry name" value="LuxS/MPP-like metallohydrolase"/>
    <property type="match status" value="2"/>
</dbReference>
<evidence type="ECO:0000313" key="4">
    <source>
        <dbReference type="Proteomes" id="UP000270296"/>
    </source>
</evidence>